<dbReference type="PANTHER" id="PTHR43792">
    <property type="entry name" value="GNAT FAMILY, PUTATIVE (AFU_ORTHOLOGUE AFUA_3G00765)-RELATED-RELATED"/>
    <property type="match status" value="1"/>
</dbReference>
<gene>
    <name evidence="2" type="ORF">DSLASN_19210</name>
</gene>
<accession>A0ABM7PFC5</accession>
<dbReference type="InterPro" id="IPR016181">
    <property type="entry name" value="Acyl_CoA_acyltransferase"/>
</dbReference>
<sequence length="115" mass="12732">MQSHEKHGFGLDCVELKESEKPIGICGLLQRPGLVDVDIGYAFLPQFWAKGYALEAASGVLSHAKKNLGMKRIAAIVNEDNTNSICLLEKLNFRYTKMVNPPQGKKEVKLYAAIL</sequence>
<proteinExistence type="predicted"/>
<evidence type="ECO:0000259" key="1">
    <source>
        <dbReference type="PROSITE" id="PS51186"/>
    </source>
</evidence>
<dbReference type="InterPro" id="IPR000182">
    <property type="entry name" value="GNAT_dom"/>
</dbReference>
<dbReference type="SUPFAM" id="SSF55729">
    <property type="entry name" value="Acyl-CoA N-acyltransferases (Nat)"/>
    <property type="match status" value="1"/>
</dbReference>
<dbReference type="PROSITE" id="PS51186">
    <property type="entry name" value="GNAT"/>
    <property type="match status" value="1"/>
</dbReference>
<name>A0ABM7PFC5_9BACT</name>
<feature type="domain" description="N-acetyltransferase" evidence="1">
    <location>
        <begin position="1"/>
        <end position="115"/>
    </location>
</feature>
<dbReference type="EMBL" id="AP024488">
    <property type="protein sequence ID" value="BCS96289.1"/>
    <property type="molecule type" value="Genomic_DNA"/>
</dbReference>
<organism evidence="2 3">
    <name type="scientific">Desulfoluna limicola</name>
    <dbReference type="NCBI Taxonomy" id="2810562"/>
    <lineage>
        <taxon>Bacteria</taxon>
        <taxon>Pseudomonadati</taxon>
        <taxon>Thermodesulfobacteriota</taxon>
        <taxon>Desulfobacteria</taxon>
        <taxon>Desulfobacterales</taxon>
        <taxon>Desulfolunaceae</taxon>
        <taxon>Desulfoluna</taxon>
    </lineage>
</organism>
<dbReference type="InterPro" id="IPR051531">
    <property type="entry name" value="N-acetyltransferase"/>
</dbReference>
<protein>
    <recommendedName>
        <fullName evidence="1">N-acetyltransferase domain-containing protein</fullName>
    </recommendedName>
</protein>
<dbReference type="PANTHER" id="PTHR43792:SF1">
    <property type="entry name" value="N-ACETYLTRANSFERASE DOMAIN-CONTAINING PROTEIN"/>
    <property type="match status" value="1"/>
</dbReference>
<dbReference type="Pfam" id="PF13302">
    <property type="entry name" value="Acetyltransf_3"/>
    <property type="match status" value="1"/>
</dbReference>
<evidence type="ECO:0000313" key="3">
    <source>
        <dbReference type="Proteomes" id="UP001320148"/>
    </source>
</evidence>
<dbReference type="Proteomes" id="UP001320148">
    <property type="component" value="Chromosome"/>
</dbReference>
<reference evidence="2 3" key="1">
    <citation type="submission" date="2021-02" db="EMBL/GenBank/DDBJ databases">
        <title>Complete genome of Desulfoluna sp. strain ASN36.</title>
        <authorList>
            <person name="Takahashi A."/>
            <person name="Kojima H."/>
            <person name="Fukui M."/>
        </authorList>
    </citation>
    <scope>NUCLEOTIDE SEQUENCE [LARGE SCALE GENOMIC DNA]</scope>
    <source>
        <strain evidence="2 3">ASN36</strain>
    </source>
</reference>
<evidence type="ECO:0000313" key="2">
    <source>
        <dbReference type="EMBL" id="BCS96289.1"/>
    </source>
</evidence>
<keyword evidence="3" id="KW-1185">Reference proteome</keyword>
<dbReference type="Gene3D" id="3.40.630.30">
    <property type="match status" value="1"/>
</dbReference>